<evidence type="ECO:0000313" key="1">
    <source>
        <dbReference type="EMBL" id="KAI5405252.1"/>
    </source>
</evidence>
<comment type="caution">
    <text evidence="1">The sequence shown here is derived from an EMBL/GenBank/DDBJ whole genome shotgun (WGS) entry which is preliminary data.</text>
</comment>
<sequence>MDFDGSDISQVYDLRRRVIRLKQAGGSLEKYYNNLQGLWREIDFRLPNPMTYQVDIQHYNTLIREEHVYVFLDELDDRLDNIKSDVLQMKPFPIVEQAYAQVMRRALLQVVMTDNYNELSGAILASKGMKLQSSKIFSQSKHKESCDGTKCSYCGVAIAEPHLSLIPKSSSHTTKGSVIICSDHDDDSNAWILNSGATDHMAFDVADSSKR</sequence>
<dbReference type="Proteomes" id="UP001058974">
    <property type="component" value="Chromosome 5"/>
</dbReference>
<proteinExistence type="predicted"/>
<gene>
    <name evidence="1" type="ORF">KIW84_052147</name>
</gene>
<name>A0A9D4WP53_PEA</name>
<protein>
    <submittedName>
        <fullName evidence="1">Uncharacterized protein</fullName>
    </submittedName>
</protein>
<organism evidence="1 2">
    <name type="scientific">Pisum sativum</name>
    <name type="common">Garden pea</name>
    <name type="synonym">Lathyrus oleraceus</name>
    <dbReference type="NCBI Taxonomy" id="3888"/>
    <lineage>
        <taxon>Eukaryota</taxon>
        <taxon>Viridiplantae</taxon>
        <taxon>Streptophyta</taxon>
        <taxon>Embryophyta</taxon>
        <taxon>Tracheophyta</taxon>
        <taxon>Spermatophyta</taxon>
        <taxon>Magnoliopsida</taxon>
        <taxon>eudicotyledons</taxon>
        <taxon>Gunneridae</taxon>
        <taxon>Pentapetalae</taxon>
        <taxon>rosids</taxon>
        <taxon>fabids</taxon>
        <taxon>Fabales</taxon>
        <taxon>Fabaceae</taxon>
        <taxon>Papilionoideae</taxon>
        <taxon>50 kb inversion clade</taxon>
        <taxon>NPAAA clade</taxon>
        <taxon>Hologalegina</taxon>
        <taxon>IRL clade</taxon>
        <taxon>Fabeae</taxon>
        <taxon>Lathyrus</taxon>
    </lineage>
</organism>
<dbReference type="PANTHER" id="PTHR34222">
    <property type="entry name" value="GAG_PRE-INTEGRS DOMAIN-CONTAINING PROTEIN"/>
    <property type="match status" value="1"/>
</dbReference>
<evidence type="ECO:0000313" key="2">
    <source>
        <dbReference type="Proteomes" id="UP001058974"/>
    </source>
</evidence>
<keyword evidence="2" id="KW-1185">Reference proteome</keyword>
<reference evidence="1 2" key="1">
    <citation type="journal article" date="2022" name="Nat. Genet.">
        <title>Improved pea reference genome and pan-genome highlight genomic features and evolutionary characteristics.</title>
        <authorList>
            <person name="Yang T."/>
            <person name="Liu R."/>
            <person name="Luo Y."/>
            <person name="Hu S."/>
            <person name="Wang D."/>
            <person name="Wang C."/>
            <person name="Pandey M.K."/>
            <person name="Ge S."/>
            <person name="Xu Q."/>
            <person name="Li N."/>
            <person name="Li G."/>
            <person name="Huang Y."/>
            <person name="Saxena R.K."/>
            <person name="Ji Y."/>
            <person name="Li M."/>
            <person name="Yan X."/>
            <person name="He Y."/>
            <person name="Liu Y."/>
            <person name="Wang X."/>
            <person name="Xiang C."/>
            <person name="Varshney R.K."/>
            <person name="Ding H."/>
            <person name="Gao S."/>
            <person name="Zong X."/>
        </authorList>
    </citation>
    <scope>NUCLEOTIDE SEQUENCE [LARGE SCALE GENOMIC DNA]</scope>
    <source>
        <strain evidence="1 2">cv. Zhongwan 6</strain>
    </source>
</reference>
<dbReference type="PANTHER" id="PTHR34222:SF43">
    <property type="entry name" value="RETROTRANSPOSON GAG DOMAIN-CONTAINING PROTEIN"/>
    <property type="match status" value="1"/>
</dbReference>
<accession>A0A9D4WP53</accession>
<dbReference type="EMBL" id="JAMSHJ010000005">
    <property type="protein sequence ID" value="KAI5405252.1"/>
    <property type="molecule type" value="Genomic_DNA"/>
</dbReference>
<dbReference type="Gramene" id="Psat05G0214700-T1">
    <property type="protein sequence ID" value="KAI5405252.1"/>
    <property type="gene ID" value="KIW84_052147"/>
</dbReference>
<dbReference type="AlphaFoldDB" id="A0A9D4WP53"/>